<dbReference type="EMBL" id="LAZR01000225">
    <property type="protein sequence ID" value="KKN80773.1"/>
    <property type="molecule type" value="Genomic_DNA"/>
</dbReference>
<gene>
    <name evidence="2" type="ORF">LCGC14_0325790</name>
</gene>
<evidence type="ECO:0000256" key="1">
    <source>
        <dbReference type="SAM" id="MobiDB-lite"/>
    </source>
</evidence>
<reference evidence="2" key="1">
    <citation type="journal article" date="2015" name="Nature">
        <title>Complex archaea that bridge the gap between prokaryotes and eukaryotes.</title>
        <authorList>
            <person name="Spang A."/>
            <person name="Saw J.H."/>
            <person name="Jorgensen S.L."/>
            <person name="Zaremba-Niedzwiedzka K."/>
            <person name="Martijn J."/>
            <person name="Lind A.E."/>
            <person name="van Eijk R."/>
            <person name="Schleper C."/>
            <person name="Guy L."/>
            <person name="Ettema T.J."/>
        </authorList>
    </citation>
    <scope>NUCLEOTIDE SEQUENCE</scope>
</reference>
<dbReference type="AlphaFoldDB" id="A0A0F9WPZ0"/>
<protein>
    <submittedName>
        <fullName evidence="2">Uncharacterized protein</fullName>
    </submittedName>
</protein>
<feature type="region of interest" description="Disordered" evidence="1">
    <location>
        <begin position="300"/>
        <end position="335"/>
    </location>
</feature>
<evidence type="ECO:0000313" key="2">
    <source>
        <dbReference type="EMBL" id="KKN80773.1"/>
    </source>
</evidence>
<sequence length="335" mass="37163">MSECNGDPRWSFFCRGAETTLQNAGVRRLSALSTLESALAKEKQRLLAERPKVFLGMPSYSKTGTWDPAWQGFVVSPTDGENITASKSKMNSSLLAHSFNQLYAQAIFARNTQGVTHFAMIHTDVAPEANWLDVLWEELTAQHADILSAIIPIKSSLGLTSTAIDNSSDPWHPRRLTMTEIMELPETFGRQATMEAGFNPDGDRLLVNTGCWICDLRKDWVDAADDEGWLKCHFTIGDGIRANADGSYLAGVQPEDWTFSRMVQTVDPKARVLATRKVRVLHMGETGYPNDHAWGEWEHDEGTVAAEQPAEQPAEQSAEQTEVQEPVSQEELIGV</sequence>
<organism evidence="2">
    <name type="scientific">marine sediment metagenome</name>
    <dbReference type="NCBI Taxonomy" id="412755"/>
    <lineage>
        <taxon>unclassified sequences</taxon>
        <taxon>metagenomes</taxon>
        <taxon>ecological metagenomes</taxon>
    </lineage>
</organism>
<proteinExistence type="predicted"/>
<accession>A0A0F9WPZ0</accession>
<name>A0A0F9WPZ0_9ZZZZ</name>
<comment type="caution">
    <text evidence="2">The sequence shown here is derived from an EMBL/GenBank/DDBJ whole genome shotgun (WGS) entry which is preliminary data.</text>
</comment>
<feature type="compositionally biased region" description="Low complexity" evidence="1">
    <location>
        <begin position="305"/>
        <end position="320"/>
    </location>
</feature>